<evidence type="ECO:0008006" key="2">
    <source>
        <dbReference type="Google" id="ProtNLM"/>
    </source>
</evidence>
<name>A0A1J5RGV3_9ZZZZ</name>
<comment type="caution">
    <text evidence="1">The sequence shown here is derived from an EMBL/GenBank/DDBJ whole genome shotgun (WGS) entry which is preliminary data.</text>
</comment>
<sequence length="133" mass="13704">MRRRPRPFRLRRAGPPLRAALAAWLGVFLLLSNVLPALLLPARPLTVAAGQVQICGEAAAPAPGDQTPAHSGSGGQICPLCLPFALHGSLMPLAELVAPRPQAAAERLAQTRSPGPALIHPTAGAFARGPPAV</sequence>
<gene>
    <name evidence="1" type="ORF">GALL_226200</name>
</gene>
<dbReference type="InterPro" id="IPR021333">
    <property type="entry name" value="DUF2946"/>
</dbReference>
<evidence type="ECO:0000313" key="1">
    <source>
        <dbReference type="EMBL" id="OIQ95352.1"/>
    </source>
</evidence>
<dbReference type="AlphaFoldDB" id="A0A1J5RGV3"/>
<dbReference type="EMBL" id="MLJW01000168">
    <property type="protein sequence ID" value="OIQ95352.1"/>
    <property type="molecule type" value="Genomic_DNA"/>
</dbReference>
<protein>
    <recommendedName>
        <fullName evidence="2">DUF2946 domain-containing protein</fullName>
    </recommendedName>
</protein>
<accession>A0A1J5RGV3</accession>
<proteinExistence type="predicted"/>
<organism evidence="1">
    <name type="scientific">mine drainage metagenome</name>
    <dbReference type="NCBI Taxonomy" id="410659"/>
    <lineage>
        <taxon>unclassified sequences</taxon>
        <taxon>metagenomes</taxon>
        <taxon>ecological metagenomes</taxon>
    </lineage>
</organism>
<reference evidence="1" key="1">
    <citation type="submission" date="2016-10" db="EMBL/GenBank/DDBJ databases">
        <title>Sequence of Gallionella enrichment culture.</title>
        <authorList>
            <person name="Poehlein A."/>
            <person name="Muehling M."/>
            <person name="Daniel R."/>
        </authorList>
    </citation>
    <scope>NUCLEOTIDE SEQUENCE</scope>
</reference>
<dbReference type="Pfam" id="PF11162">
    <property type="entry name" value="DUF2946"/>
    <property type="match status" value="1"/>
</dbReference>